<dbReference type="Gene3D" id="2.160.20.120">
    <property type="match status" value="1"/>
</dbReference>
<dbReference type="PANTHER" id="PTHR39200:SF1">
    <property type="entry name" value="AUTO-TRANSPORTER ADHESIN HEAD GIN DOMAIN-CONTAINING PROTEIN-RELATED"/>
    <property type="match status" value="1"/>
</dbReference>
<dbReference type="Pfam" id="PF10988">
    <property type="entry name" value="DUF2807"/>
    <property type="match status" value="1"/>
</dbReference>
<comment type="caution">
    <text evidence="3">The sequence shown here is derived from an EMBL/GenBank/DDBJ whole genome shotgun (WGS) entry which is preliminary data.</text>
</comment>
<evidence type="ECO:0000256" key="1">
    <source>
        <dbReference type="SAM" id="Phobius"/>
    </source>
</evidence>
<evidence type="ECO:0000259" key="2">
    <source>
        <dbReference type="Pfam" id="PF10988"/>
    </source>
</evidence>
<evidence type="ECO:0000313" key="3">
    <source>
        <dbReference type="EMBL" id="PIS42895.1"/>
    </source>
</evidence>
<gene>
    <name evidence="3" type="ORF">COT24_01285</name>
</gene>
<feature type="transmembrane region" description="Helical" evidence="1">
    <location>
        <begin position="12"/>
        <end position="30"/>
    </location>
</feature>
<evidence type="ECO:0000313" key="4">
    <source>
        <dbReference type="Proteomes" id="UP000231542"/>
    </source>
</evidence>
<dbReference type="Proteomes" id="UP000231542">
    <property type="component" value="Unassembled WGS sequence"/>
</dbReference>
<proteinExistence type="predicted"/>
<dbReference type="InterPro" id="IPR021255">
    <property type="entry name" value="DUF2807"/>
</dbReference>
<dbReference type="PANTHER" id="PTHR39200">
    <property type="entry name" value="HYPOTHETICAL EXPORTED PROTEIN"/>
    <property type="match status" value="1"/>
</dbReference>
<dbReference type="EMBL" id="PEXU01000014">
    <property type="protein sequence ID" value="PIS42895.1"/>
    <property type="molecule type" value="Genomic_DNA"/>
</dbReference>
<feature type="transmembrane region" description="Helical" evidence="1">
    <location>
        <begin position="36"/>
        <end position="57"/>
    </location>
</feature>
<dbReference type="AlphaFoldDB" id="A0A2H0YWN6"/>
<protein>
    <recommendedName>
        <fullName evidence="2">Putative auto-transporter adhesin head GIN domain-containing protein</fullName>
    </recommendedName>
</protein>
<feature type="domain" description="Putative auto-transporter adhesin head GIN" evidence="2">
    <location>
        <begin position="118"/>
        <end position="302"/>
    </location>
</feature>
<reference evidence="3 4" key="1">
    <citation type="submission" date="2017-09" db="EMBL/GenBank/DDBJ databases">
        <title>Depth-based differentiation of microbial function through sediment-hosted aquifers and enrichment of novel symbionts in the deep terrestrial subsurface.</title>
        <authorList>
            <person name="Probst A.J."/>
            <person name="Ladd B."/>
            <person name="Jarett J.K."/>
            <person name="Geller-Mcgrath D.E."/>
            <person name="Sieber C.M."/>
            <person name="Emerson J.B."/>
            <person name="Anantharaman K."/>
            <person name="Thomas B.C."/>
            <person name="Malmstrom R."/>
            <person name="Stieglmeier M."/>
            <person name="Klingl A."/>
            <person name="Woyke T."/>
            <person name="Ryan C.M."/>
            <person name="Banfield J.F."/>
        </authorList>
    </citation>
    <scope>NUCLEOTIDE SEQUENCE [LARGE SCALE GENOMIC DNA]</scope>
    <source>
        <strain evidence="3">CG08_land_8_20_14_0_20_40_16</strain>
    </source>
</reference>
<feature type="transmembrane region" description="Helical" evidence="1">
    <location>
        <begin position="78"/>
        <end position="101"/>
    </location>
</feature>
<name>A0A2H0YWN6_9BACT</name>
<accession>A0A2H0YWN6</accession>
<keyword evidence="1" id="KW-1133">Transmembrane helix</keyword>
<organism evidence="3 4">
    <name type="scientific">Candidatus Kerfeldbacteria bacterium CG08_land_8_20_14_0_20_40_16</name>
    <dbReference type="NCBI Taxonomy" id="2014244"/>
    <lineage>
        <taxon>Bacteria</taxon>
        <taxon>Candidatus Kerfeldiibacteriota</taxon>
    </lineage>
</organism>
<keyword evidence="1" id="KW-0472">Membrane</keyword>
<sequence length="339" mass="36659">MTYDQKKALKSLIGGLGVIAILIGALTDLFDVLVGVIIALALWILGGPILKIGGLYPEKNEESKAESNKERSPFHKGLSFWRFLITVVGVVIIILLIASYLSGKGSGSLTTEDRSVSDFNRVELDGSGIIYINQSGTESLRIEAEDNLMKHLETKVENNTLKLRIKNPWYFWNFWPTRDINYYLSVDDLERISISGSGTIATDSLKSDDLTVTTSGSSKADLTIDVKNLNINVSGSGKFKLNGKATDQYLEISGSGNYDAKNLVSQTASIKISGSGEGILNASEELNIEINGSGNVQYLGSPSINQKISGSGSVSQYKGVVDGEDKIEEFDENINAASE</sequence>
<keyword evidence="1" id="KW-0812">Transmembrane</keyword>